<gene>
    <name evidence="1" type="ORF">GCM10023116_11080</name>
</gene>
<dbReference type="EMBL" id="BAABFL010000108">
    <property type="protein sequence ID" value="GAA4648835.1"/>
    <property type="molecule type" value="Genomic_DNA"/>
</dbReference>
<comment type="caution">
    <text evidence="1">The sequence shown here is derived from an EMBL/GenBank/DDBJ whole genome shotgun (WGS) entry which is preliminary data.</text>
</comment>
<accession>A0ABP8V0G1</accession>
<sequence>MPSMPWQISEGDAFRIKLKLVGSSAMALIDRVEKARPLAAVIRPLTIRVRRGALTSHVYARNLIDGARKVAIVRTR</sequence>
<reference evidence="2" key="1">
    <citation type="journal article" date="2019" name="Int. J. Syst. Evol. Microbiol.">
        <title>The Global Catalogue of Microorganisms (GCM) 10K type strain sequencing project: providing services to taxonomists for standard genome sequencing and annotation.</title>
        <authorList>
            <consortium name="The Broad Institute Genomics Platform"/>
            <consortium name="The Broad Institute Genome Sequencing Center for Infectious Disease"/>
            <person name="Wu L."/>
            <person name="Ma J."/>
        </authorList>
    </citation>
    <scope>NUCLEOTIDE SEQUENCE [LARGE SCALE GENOMIC DNA]</scope>
    <source>
        <strain evidence="2">JCM 17805</strain>
    </source>
</reference>
<organism evidence="1 2">
    <name type="scientific">Kistimonas scapharcae</name>
    <dbReference type="NCBI Taxonomy" id="1036133"/>
    <lineage>
        <taxon>Bacteria</taxon>
        <taxon>Pseudomonadati</taxon>
        <taxon>Pseudomonadota</taxon>
        <taxon>Gammaproteobacteria</taxon>
        <taxon>Oceanospirillales</taxon>
        <taxon>Endozoicomonadaceae</taxon>
        <taxon>Kistimonas</taxon>
    </lineage>
</organism>
<evidence type="ECO:0008006" key="3">
    <source>
        <dbReference type="Google" id="ProtNLM"/>
    </source>
</evidence>
<name>A0ABP8V0G1_9GAMM</name>
<proteinExistence type="predicted"/>
<dbReference type="Proteomes" id="UP001500604">
    <property type="component" value="Unassembled WGS sequence"/>
</dbReference>
<protein>
    <recommendedName>
        <fullName evidence="3">Ferrous iron transport protein A</fullName>
    </recommendedName>
</protein>
<evidence type="ECO:0000313" key="1">
    <source>
        <dbReference type="EMBL" id="GAA4648835.1"/>
    </source>
</evidence>
<evidence type="ECO:0000313" key="2">
    <source>
        <dbReference type="Proteomes" id="UP001500604"/>
    </source>
</evidence>
<keyword evidence="2" id="KW-1185">Reference proteome</keyword>